<evidence type="ECO:0000256" key="2">
    <source>
        <dbReference type="ARBA" id="ARBA00022603"/>
    </source>
</evidence>
<evidence type="ECO:0000313" key="7">
    <source>
        <dbReference type="EMBL" id="HGV66767.1"/>
    </source>
</evidence>
<dbReference type="GO" id="GO:0008175">
    <property type="term" value="F:tRNA methyltransferase activity"/>
    <property type="evidence" value="ECO:0007669"/>
    <property type="project" value="TreeGrafter"/>
</dbReference>
<dbReference type="InterPro" id="IPR029063">
    <property type="entry name" value="SAM-dependent_MTases_sf"/>
</dbReference>
<dbReference type="AlphaFoldDB" id="A0A7J3QE76"/>
<dbReference type="Gene3D" id="3.30.300.110">
    <property type="entry name" value="Met-10+ protein-like domains"/>
    <property type="match status" value="1"/>
</dbReference>
<dbReference type="GO" id="GO:0005737">
    <property type="term" value="C:cytoplasm"/>
    <property type="evidence" value="ECO:0007669"/>
    <property type="project" value="TreeGrafter"/>
</dbReference>
<sequence>MNLKTIFIMTIYGCCVLSEKPLLKRIAERVLGSEYVDLIWRRIEVVGDIAIIRKPFNLSEDIFKIIGEELLKTLPYIRSVWLAVTPVHGVERVRNYIHLAGEKKSETIYKEYGCIFKVDITKVYISPVLGYDHIRIAKMVKEDERILNMFAGFGPYSIIASRYAKPSYILSIDINEYAVKYMKINIELNKVVTINEIIHGDSLFITSSFRKEFNRILMPYPDLFEKAMEVALLAVKENGYIHPHLFIEAENRKDALIKASEKVKDLAMKLGTLIEPTGGHVIRGVAPRKYHVAIDAIVKRKNMI</sequence>
<keyword evidence="5" id="KW-0819">tRNA processing</keyword>
<dbReference type="Pfam" id="PF25133">
    <property type="entry name" value="TYW2_N_2"/>
    <property type="match status" value="1"/>
</dbReference>
<comment type="caution">
    <text evidence="7">The sequence shown here is derived from an EMBL/GenBank/DDBJ whole genome shotgun (WGS) entry which is preliminary data.</text>
</comment>
<evidence type="ECO:0000256" key="5">
    <source>
        <dbReference type="ARBA" id="ARBA00022694"/>
    </source>
</evidence>
<name>A0A7J3QE76_9CREN</name>
<evidence type="ECO:0000256" key="4">
    <source>
        <dbReference type="ARBA" id="ARBA00022691"/>
    </source>
</evidence>
<keyword evidence="4" id="KW-0949">S-adenosyl-L-methionine</keyword>
<dbReference type="PANTHER" id="PTHR23245:SF36">
    <property type="entry name" value="TRNA (GUANINE(37)-N1)-METHYLTRANSFERASE"/>
    <property type="match status" value="1"/>
</dbReference>
<organism evidence="7">
    <name type="scientific">Ignisphaera aggregans</name>
    <dbReference type="NCBI Taxonomy" id="334771"/>
    <lineage>
        <taxon>Archaea</taxon>
        <taxon>Thermoproteota</taxon>
        <taxon>Thermoprotei</taxon>
        <taxon>Desulfurococcales</taxon>
        <taxon>Desulfurococcaceae</taxon>
        <taxon>Ignisphaera</taxon>
    </lineage>
</organism>
<evidence type="ECO:0000256" key="1">
    <source>
        <dbReference type="ARBA" id="ARBA00022490"/>
    </source>
</evidence>
<dbReference type="Gene3D" id="3.40.50.150">
    <property type="entry name" value="Vaccinia Virus protein VP39"/>
    <property type="match status" value="1"/>
</dbReference>
<protein>
    <submittedName>
        <fullName evidence="7">Class I SAM-dependent methyltransferase family protein</fullName>
    </submittedName>
</protein>
<evidence type="ECO:0000256" key="3">
    <source>
        <dbReference type="ARBA" id="ARBA00022679"/>
    </source>
</evidence>
<dbReference type="Pfam" id="PF02475">
    <property type="entry name" value="TRM5-TYW2_MTfase"/>
    <property type="match status" value="1"/>
</dbReference>
<reference evidence="7" key="1">
    <citation type="journal article" date="2020" name="mSystems">
        <title>Genome- and Community-Level Interaction Insights into Carbon Utilization and Element Cycling Functions of Hydrothermarchaeota in Hydrothermal Sediment.</title>
        <authorList>
            <person name="Zhou Z."/>
            <person name="Liu Y."/>
            <person name="Xu W."/>
            <person name="Pan J."/>
            <person name="Luo Z.H."/>
            <person name="Li M."/>
        </authorList>
    </citation>
    <scope>NUCLEOTIDE SEQUENCE [LARGE SCALE GENOMIC DNA]</scope>
    <source>
        <strain evidence="7">SpSt-721</strain>
    </source>
</reference>
<dbReference type="PROSITE" id="PS51684">
    <property type="entry name" value="SAM_MT_TRM5_TYW2"/>
    <property type="match status" value="1"/>
</dbReference>
<dbReference type="InterPro" id="IPR056744">
    <property type="entry name" value="TRM5/TYW2-like_N"/>
</dbReference>
<evidence type="ECO:0000259" key="6">
    <source>
        <dbReference type="PROSITE" id="PS51684"/>
    </source>
</evidence>
<keyword evidence="3 7" id="KW-0808">Transferase</keyword>
<gene>
    <name evidence="7" type="ORF">ENV02_03005</name>
</gene>
<dbReference type="SUPFAM" id="SSF53335">
    <property type="entry name" value="S-adenosyl-L-methionine-dependent methyltransferases"/>
    <property type="match status" value="1"/>
</dbReference>
<feature type="domain" description="SAM-dependent methyltransferase TRM5/TYW2-type" evidence="6">
    <location>
        <begin position="43"/>
        <end position="300"/>
    </location>
</feature>
<dbReference type="InterPro" id="IPR056743">
    <property type="entry name" value="TRM5-TYW2-like_MTfase"/>
</dbReference>
<dbReference type="PANTHER" id="PTHR23245">
    <property type="entry name" value="TRNA METHYLTRANSFERASE"/>
    <property type="match status" value="1"/>
</dbReference>
<proteinExistence type="predicted"/>
<dbReference type="GO" id="GO:0002939">
    <property type="term" value="P:tRNA N1-guanine methylation"/>
    <property type="evidence" value="ECO:0007669"/>
    <property type="project" value="TreeGrafter"/>
</dbReference>
<accession>A0A7J3QE76</accession>
<keyword evidence="1" id="KW-0963">Cytoplasm</keyword>
<keyword evidence="2 7" id="KW-0489">Methyltransferase</keyword>
<dbReference type="EMBL" id="DTET01000147">
    <property type="protein sequence ID" value="HGV66767.1"/>
    <property type="molecule type" value="Genomic_DNA"/>
</dbReference>
<dbReference type="InterPro" id="IPR030382">
    <property type="entry name" value="MeTrfase_TRM5/TYW2"/>
</dbReference>